<dbReference type="EMBL" id="AP024202">
    <property type="protein sequence ID" value="BCN92291.1"/>
    <property type="molecule type" value="Genomic_DNA"/>
</dbReference>
<dbReference type="SUPFAM" id="SSF55781">
    <property type="entry name" value="GAF domain-like"/>
    <property type="match status" value="1"/>
</dbReference>
<dbReference type="PANTHER" id="PTHR45228:SF1">
    <property type="entry name" value="CYCLIC DI-GMP PHOSPHODIESTERASE TM_0186"/>
    <property type="match status" value="1"/>
</dbReference>
<gene>
    <name evidence="2" type="ORF">THMIRHAM_00760</name>
</gene>
<dbReference type="InterPro" id="IPR052020">
    <property type="entry name" value="Cyclic_di-GMP/3'3'-cGAMP_PDE"/>
</dbReference>
<dbReference type="SUPFAM" id="SSF109604">
    <property type="entry name" value="HD-domain/PDEase-like"/>
    <property type="match status" value="1"/>
</dbReference>
<evidence type="ECO:0000313" key="2">
    <source>
        <dbReference type="EMBL" id="BCN92291.1"/>
    </source>
</evidence>
<accession>A0ABM7MAD0</accession>
<name>A0ABM7MAD0_9GAMM</name>
<dbReference type="CDD" id="cd00077">
    <property type="entry name" value="HDc"/>
    <property type="match status" value="1"/>
</dbReference>
<dbReference type="InterPro" id="IPR003607">
    <property type="entry name" value="HD/PDEase_dom"/>
</dbReference>
<feature type="domain" description="HD-GYP" evidence="1">
    <location>
        <begin position="158"/>
        <end position="366"/>
    </location>
</feature>
<dbReference type="SMART" id="SM00471">
    <property type="entry name" value="HDc"/>
    <property type="match status" value="1"/>
</dbReference>
<reference evidence="2" key="1">
    <citation type="journal article" date="2022" name="Arch. Microbiol.">
        <title>Thiomicrorhabdus immobilis sp. nov., a mesophilic sulfur-oxidizing bacterium isolated from sediment of a brackish lake in northern Japan.</title>
        <authorList>
            <person name="Kojima H."/>
            <person name="Mochizuki J."/>
            <person name="Kanda M."/>
            <person name="Watanabe T."/>
            <person name="Fukui M."/>
        </authorList>
    </citation>
    <scope>NUCLEOTIDE SEQUENCE</scope>
    <source>
        <strain evidence="2">Am19</strain>
    </source>
</reference>
<protein>
    <submittedName>
        <fullName evidence="2">Transcriptional regulator</fullName>
    </submittedName>
</protein>
<organism evidence="2 3">
    <name type="scientific">Thiomicrorhabdus immobilis</name>
    <dbReference type="NCBI Taxonomy" id="2791037"/>
    <lineage>
        <taxon>Bacteria</taxon>
        <taxon>Pseudomonadati</taxon>
        <taxon>Pseudomonadota</taxon>
        <taxon>Gammaproteobacteria</taxon>
        <taxon>Thiotrichales</taxon>
        <taxon>Piscirickettsiaceae</taxon>
        <taxon>Thiomicrorhabdus</taxon>
    </lineage>
</organism>
<dbReference type="PANTHER" id="PTHR45228">
    <property type="entry name" value="CYCLIC DI-GMP PHOSPHODIESTERASE TM_0186-RELATED"/>
    <property type="match status" value="1"/>
</dbReference>
<evidence type="ECO:0000313" key="3">
    <source>
        <dbReference type="Proteomes" id="UP001054820"/>
    </source>
</evidence>
<sequence>MRGWGLKYYFRSITEELFQLHDKLRKQWPGLSRIAVAIYDNETDILHTFIKSSPDEELLNHYSVQLKDVPSLVELANSGECRIMQDLMVLQQNDSVHSKVISQHFKSSYTEPFYVAGDLLGFVFYDADECGYFTDELIDHLQTYSRLIESLIVSEILPIKTLVALMNVTQEITNLRDSETGKHLIRMAHYMELIAIELAEEYGFTDEQIEYIWCYAPLHDIGKIAISDSILLKPGRHTAEETKIMRTHVVEGLKMVDRMLQNFSFQQFHHIDILKDIIGSHHEWYDGSGYPNGLKGDEIPIVGRIAAVADVFDALISNRVYRAGWSFDEVVDYLKAGKGKQFDPKCVDALIRNEDKIKEINNNFQDIYNV</sequence>
<dbReference type="PROSITE" id="PS51832">
    <property type="entry name" value="HD_GYP"/>
    <property type="match status" value="1"/>
</dbReference>
<dbReference type="InterPro" id="IPR037522">
    <property type="entry name" value="HD_GYP_dom"/>
</dbReference>
<dbReference type="Proteomes" id="UP001054820">
    <property type="component" value="Chromosome"/>
</dbReference>
<keyword evidence="3" id="KW-1185">Reference proteome</keyword>
<dbReference type="Gene3D" id="1.10.3210.10">
    <property type="entry name" value="Hypothetical protein af1432"/>
    <property type="match status" value="1"/>
</dbReference>
<proteinExistence type="predicted"/>
<evidence type="ECO:0000259" key="1">
    <source>
        <dbReference type="PROSITE" id="PS51832"/>
    </source>
</evidence>
<dbReference type="Pfam" id="PF13487">
    <property type="entry name" value="HD_5"/>
    <property type="match status" value="1"/>
</dbReference>